<proteinExistence type="predicted"/>
<keyword evidence="1" id="KW-0472">Membrane</keyword>
<evidence type="ECO:0000256" key="1">
    <source>
        <dbReference type="SAM" id="Phobius"/>
    </source>
</evidence>
<comment type="caution">
    <text evidence="2">The sequence shown here is derived from an EMBL/GenBank/DDBJ whole genome shotgun (WGS) entry which is preliminary data.</text>
</comment>
<dbReference type="EMBL" id="AJAT01000011">
    <property type="protein sequence ID" value="EOL46106.1"/>
    <property type="molecule type" value="Genomic_DNA"/>
</dbReference>
<sequence>MSLFTLLLFLFVIIMFLYLNLVRKEVRIATLRRKNTSIIIVGLSILTIWMSITTYTTLDDRVRGVLAALIFLSFLLDRKGLTDERIILNVFDRRGVAYSEIDRIVLYQNKESNEVKLNFFRSGLRGPLLKFSIPMEELVLFLSTKLKEDADLEIIIE</sequence>
<organism evidence="2 3">
    <name type="scientific">Enterococcus phoeniculicola ATCC BAA-412</name>
    <dbReference type="NCBI Taxonomy" id="1158610"/>
    <lineage>
        <taxon>Bacteria</taxon>
        <taxon>Bacillati</taxon>
        <taxon>Bacillota</taxon>
        <taxon>Bacilli</taxon>
        <taxon>Lactobacillales</taxon>
        <taxon>Enterococcaceae</taxon>
        <taxon>Enterococcus</taxon>
    </lineage>
</organism>
<dbReference type="HOGENOM" id="CLU_1616426_0_0_9"/>
<keyword evidence="1" id="KW-0812">Transmembrane</keyword>
<feature type="transmembrane region" description="Helical" evidence="1">
    <location>
        <begin position="6"/>
        <end position="23"/>
    </location>
</feature>
<dbReference type="AlphaFoldDB" id="R3WE18"/>
<accession>R3WE18</accession>
<keyword evidence="3" id="KW-1185">Reference proteome</keyword>
<reference evidence="2 3" key="1">
    <citation type="submission" date="2013-02" db="EMBL/GenBank/DDBJ databases">
        <title>The Genome Sequence of Enterococcus phoeniculicola BAA-412.</title>
        <authorList>
            <consortium name="The Broad Institute Genome Sequencing Platform"/>
            <consortium name="The Broad Institute Genome Sequencing Center for Infectious Disease"/>
            <person name="Earl A.M."/>
            <person name="Gilmore M.S."/>
            <person name="Lebreton F."/>
            <person name="Walker B."/>
            <person name="Young S.K."/>
            <person name="Zeng Q."/>
            <person name="Gargeya S."/>
            <person name="Fitzgerald M."/>
            <person name="Haas B."/>
            <person name="Abouelleil A."/>
            <person name="Alvarado L."/>
            <person name="Arachchi H.M."/>
            <person name="Berlin A.M."/>
            <person name="Chapman S.B."/>
            <person name="Dewar J."/>
            <person name="Goldberg J."/>
            <person name="Griggs A."/>
            <person name="Gujja S."/>
            <person name="Hansen M."/>
            <person name="Howarth C."/>
            <person name="Imamovic A."/>
            <person name="Larimer J."/>
            <person name="McCowan C."/>
            <person name="Murphy C."/>
            <person name="Neiman D."/>
            <person name="Pearson M."/>
            <person name="Priest M."/>
            <person name="Roberts A."/>
            <person name="Saif S."/>
            <person name="Shea T."/>
            <person name="Sisk P."/>
            <person name="Sykes S."/>
            <person name="Wortman J."/>
            <person name="Nusbaum C."/>
            <person name="Birren B."/>
        </authorList>
    </citation>
    <scope>NUCLEOTIDE SEQUENCE [LARGE SCALE GENOMIC DNA]</scope>
    <source>
        <strain evidence="2 3">ATCC BAA-412</strain>
    </source>
</reference>
<evidence type="ECO:0008006" key="4">
    <source>
        <dbReference type="Google" id="ProtNLM"/>
    </source>
</evidence>
<gene>
    <name evidence="2" type="ORF">UC3_00912</name>
</gene>
<dbReference type="PATRIC" id="fig|1158610.3.peg.890"/>
<keyword evidence="1" id="KW-1133">Transmembrane helix</keyword>
<protein>
    <recommendedName>
        <fullName evidence="4">DUF5673 domain-containing protein</fullName>
    </recommendedName>
</protein>
<dbReference type="OrthoDB" id="2192873at2"/>
<dbReference type="eggNOG" id="ENOG5033XBQ">
    <property type="taxonomic scope" value="Bacteria"/>
</dbReference>
<dbReference type="Proteomes" id="UP000013785">
    <property type="component" value="Unassembled WGS sequence"/>
</dbReference>
<name>R3WE18_9ENTE</name>
<evidence type="ECO:0000313" key="2">
    <source>
        <dbReference type="EMBL" id="EOL46106.1"/>
    </source>
</evidence>
<feature type="transmembrane region" description="Helical" evidence="1">
    <location>
        <begin position="35"/>
        <end position="55"/>
    </location>
</feature>
<dbReference type="RefSeq" id="WP_010767584.1">
    <property type="nucleotide sequence ID" value="NZ_ASWE01000002.1"/>
</dbReference>
<dbReference type="STRING" id="154621.RV11_GL001168"/>
<evidence type="ECO:0000313" key="3">
    <source>
        <dbReference type="Proteomes" id="UP000013785"/>
    </source>
</evidence>